<reference evidence="3" key="1">
    <citation type="submission" date="2022-11" db="UniProtKB">
        <authorList>
            <consortium name="WormBaseParasite"/>
        </authorList>
    </citation>
    <scope>IDENTIFICATION</scope>
</reference>
<evidence type="ECO:0000313" key="3">
    <source>
        <dbReference type="WBParaSite" id="PSAMB.scaffold3823size16758.g22656.t1"/>
    </source>
</evidence>
<dbReference type="AlphaFoldDB" id="A0A914WG99"/>
<organism evidence="2 3">
    <name type="scientific">Plectus sambesii</name>
    <dbReference type="NCBI Taxonomy" id="2011161"/>
    <lineage>
        <taxon>Eukaryota</taxon>
        <taxon>Metazoa</taxon>
        <taxon>Ecdysozoa</taxon>
        <taxon>Nematoda</taxon>
        <taxon>Chromadorea</taxon>
        <taxon>Plectida</taxon>
        <taxon>Plectina</taxon>
        <taxon>Plectoidea</taxon>
        <taxon>Plectidae</taxon>
        <taxon>Plectus</taxon>
    </lineage>
</organism>
<evidence type="ECO:0000313" key="2">
    <source>
        <dbReference type="Proteomes" id="UP000887566"/>
    </source>
</evidence>
<feature type="signal peptide" evidence="1">
    <location>
        <begin position="1"/>
        <end position="20"/>
    </location>
</feature>
<protein>
    <submittedName>
        <fullName evidence="3">Uncharacterized protein</fullName>
    </submittedName>
</protein>
<keyword evidence="1" id="KW-0732">Signal</keyword>
<keyword evidence="2" id="KW-1185">Reference proteome</keyword>
<dbReference type="WBParaSite" id="PSAMB.scaffold3823size16758.g22656.t1">
    <property type="protein sequence ID" value="PSAMB.scaffold3823size16758.g22656.t1"/>
    <property type="gene ID" value="PSAMB.scaffold3823size16758.g22656"/>
</dbReference>
<dbReference type="Proteomes" id="UP000887566">
    <property type="component" value="Unplaced"/>
</dbReference>
<proteinExistence type="predicted"/>
<name>A0A914WG99_9BILA</name>
<dbReference type="PROSITE" id="PS51257">
    <property type="entry name" value="PROKAR_LIPOPROTEIN"/>
    <property type="match status" value="1"/>
</dbReference>
<feature type="chain" id="PRO_5036987521" evidence="1">
    <location>
        <begin position="21"/>
        <end position="229"/>
    </location>
</feature>
<sequence length="229" mass="25767">MMKWLLSCSLLLAVVGFSAANIFFAVSCEDTPEEWSDWSRCAWPHGDLRQVITNFLSDAKDAGCQVPPPKLIARGMKILKNNTSYLTHPLYSRAPNAECGYCARKAQCCKRARSFLTQSFQSRTCSDESPPCEMDPLTDEEVETLREWYPDVVPSSDRCDIKPYVTQELEFLRTGPVYQYVEPLLCQVLGTKIPTINCKSDGEKCKCCCFGYRYENGACVVDETAVSNC</sequence>
<evidence type="ECO:0000256" key="1">
    <source>
        <dbReference type="SAM" id="SignalP"/>
    </source>
</evidence>
<accession>A0A914WG99</accession>